<comment type="caution">
    <text evidence="1">The sequence shown here is derived from an EMBL/GenBank/DDBJ whole genome shotgun (WGS) entry which is preliminary data.</text>
</comment>
<organism evidence="1">
    <name type="scientific">Eiseniibacteriota bacterium</name>
    <dbReference type="NCBI Taxonomy" id="2212470"/>
    <lineage>
        <taxon>Bacteria</taxon>
        <taxon>Candidatus Eiseniibacteriota</taxon>
    </lineage>
</organism>
<dbReference type="EMBL" id="DSEC01000565">
    <property type="protein sequence ID" value="HER44355.1"/>
    <property type="molecule type" value="Genomic_DNA"/>
</dbReference>
<gene>
    <name evidence="1" type="ORF">ENO08_07845</name>
</gene>
<proteinExistence type="predicted"/>
<reference evidence="1" key="1">
    <citation type="journal article" date="2020" name="mSystems">
        <title>Genome- and Community-Level Interaction Insights into Carbon Utilization and Element Cycling Functions of Hydrothermarchaeota in Hydrothermal Sediment.</title>
        <authorList>
            <person name="Zhou Z."/>
            <person name="Liu Y."/>
            <person name="Xu W."/>
            <person name="Pan J."/>
            <person name="Luo Z.H."/>
            <person name="Li M."/>
        </authorList>
    </citation>
    <scope>NUCLEOTIDE SEQUENCE [LARGE SCALE GENOMIC DNA]</scope>
    <source>
        <strain evidence="1">SpSt-1233</strain>
    </source>
</reference>
<accession>A0A7V2AW57</accession>
<name>A0A7V2AW57_UNCEI</name>
<evidence type="ECO:0000313" key="1">
    <source>
        <dbReference type="EMBL" id="HER44355.1"/>
    </source>
</evidence>
<dbReference type="AlphaFoldDB" id="A0A7V2AW57"/>
<sequence length="139" mass="15445">MAFPPAPPFAPCLEELRGFSPEKHQVEALGNIATERSIFDRATCLAELLAGARAPHEDLLRIASLAAQNEPVGLRLMHAALLALPPRQTMVSELAEFKSVNRLMERIEKKSQSGETLKQSEDWFKKKVLMLSISLQLPN</sequence>
<feature type="non-terminal residue" evidence="1">
    <location>
        <position position="139"/>
    </location>
</feature>
<protein>
    <submittedName>
        <fullName evidence="1">Uncharacterized protein</fullName>
    </submittedName>
</protein>
<dbReference type="Proteomes" id="UP000886069">
    <property type="component" value="Unassembled WGS sequence"/>
</dbReference>